<feature type="transmembrane region" description="Helical" evidence="6">
    <location>
        <begin position="55"/>
        <end position="77"/>
    </location>
</feature>
<dbReference type="GO" id="GO:0005524">
    <property type="term" value="F:ATP binding"/>
    <property type="evidence" value="ECO:0007669"/>
    <property type="project" value="InterPro"/>
</dbReference>
<evidence type="ECO:0000313" key="9">
    <source>
        <dbReference type="Proteomes" id="UP000018550"/>
    </source>
</evidence>
<protein>
    <submittedName>
        <fullName evidence="8">ABC transporter permease</fullName>
    </submittedName>
</protein>
<keyword evidence="9" id="KW-1185">Reference proteome</keyword>
<dbReference type="Gene3D" id="1.20.1560.10">
    <property type="entry name" value="ABC transporter type 1, transmembrane domain"/>
    <property type="match status" value="1"/>
</dbReference>
<dbReference type="PANTHER" id="PTHR43394">
    <property type="entry name" value="ATP-DEPENDENT PERMEASE MDL1, MITOCHONDRIAL"/>
    <property type="match status" value="1"/>
</dbReference>
<evidence type="ECO:0000256" key="1">
    <source>
        <dbReference type="ARBA" id="ARBA00004651"/>
    </source>
</evidence>
<accession>V5RKH3</accession>
<organism evidence="8 9">
    <name type="scientific">Spiroplasma apis B31</name>
    <dbReference type="NCBI Taxonomy" id="1276258"/>
    <lineage>
        <taxon>Bacteria</taxon>
        <taxon>Bacillati</taxon>
        <taxon>Mycoplasmatota</taxon>
        <taxon>Mollicutes</taxon>
        <taxon>Entomoplasmatales</taxon>
        <taxon>Spiroplasmataceae</taxon>
        <taxon>Spiroplasma</taxon>
    </lineage>
</organism>
<dbReference type="HOGENOM" id="CLU_1260792_0_0_14"/>
<sequence length="219" mass="25177">MKLTRLTNKYWYLIFAYFLITSVSNGCMVYAGYQLSSVLNNVFEKNIQGVTKDTIIVAISFLLSIISNYISNILKIYTVKKIKIELKNLICRKIISFSDQEYNSYKKGELISWFTNDVNSIENLCIENLFNVIKSLSAIILATYAIFTFHWIIGLSLLGITILMIVLPTLVQSIVTKKTEKMSKEREIFSSKVENLLNGYIIFSYANEKKKVCKLDKHS</sequence>
<dbReference type="PANTHER" id="PTHR43394:SF1">
    <property type="entry name" value="ATP-BINDING CASSETTE SUB-FAMILY B MEMBER 10, MITOCHONDRIAL"/>
    <property type="match status" value="1"/>
</dbReference>
<keyword evidence="3 6" id="KW-0812">Transmembrane</keyword>
<dbReference type="InterPro" id="IPR011527">
    <property type="entry name" value="ABC1_TM_dom"/>
</dbReference>
<proteinExistence type="inferred from homology"/>
<dbReference type="SUPFAM" id="SSF90123">
    <property type="entry name" value="ABC transporter transmembrane region"/>
    <property type="match status" value="1"/>
</dbReference>
<dbReference type="InterPro" id="IPR039421">
    <property type="entry name" value="Type_1_exporter"/>
</dbReference>
<evidence type="ECO:0000259" key="7">
    <source>
        <dbReference type="PROSITE" id="PS50929"/>
    </source>
</evidence>
<dbReference type="EMBL" id="CP006682">
    <property type="protein sequence ID" value="AHB36310.1"/>
    <property type="molecule type" value="Genomic_DNA"/>
</dbReference>
<dbReference type="Pfam" id="PF00664">
    <property type="entry name" value="ABC_membrane"/>
    <property type="match status" value="1"/>
</dbReference>
<dbReference type="RefSeq" id="WP_023789267.1">
    <property type="nucleotide sequence ID" value="NC_022998.1"/>
</dbReference>
<feature type="domain" description="ABC transmembrane type-1" evidence="7">
    <location>
        <begin position="15"/>
        <end position="219"/>
    </location>
</feature>
<dbReference type="STRING" id="1276258.SAPIS_v1c04650"/>
<dbReference type="GO" id="GO:0005886">
    <property type="term" value="C:plasma membrane"/>
    <property type="evidence" value="ECO:0007669"/>
    <property type="project" value="UniProtKB-SubCell"/>
</dbReference>
<dbReference type="PATRIC" id="fig|1276258.3.peg.467"/>
<evidence type="ECO:0000256" key="5">
    <source>
        <dbReference type="ARBA" id="ARBA00023136"/>
    </source>
</evidence>
<dbReference type="eggNOG" id="COG1132">
    <property type="taxonomic scope" value="Bacteria"/>
</dbReference>
<comment type="subcellular location">
    <subcellularLocation>
        <location evidence="1">Cell membrane</location>
        <topology evidence="1">Multi-pass membrane protein</topology>
    </subcellularLocation>
</comment>
<dbReference type="AlphaFoldDB" id="V5RKH3"/>
<feature type="transmembrane region" description="Helical" evidence="6">
    <location>
        <begin position="129"/>
        <end position="147"/>
    </location>
</feature>
<evidence type="ECO:0000313" key="8">
    <source>
        <dbReference type="EMBL" id="AHB36310.1"/>
    </source>
</evidence>
<feature type="transmembrane region" description="Helical" evidence="6">
    <location>
        <begin position="12"/>
        <end position="35"/>
    </location>
</feature>
<keyword evidence="5 6" id="KW-0472">Membrane</keyword>
<evidence type="ECO:0000256" key="2">
    <source>
        <dbReference type="ARBA" id="ARBA00005417"/>
    </source>
</evidence>
<dbReference type="PROSITE" id="PS50929">
    <property type="entry name" value="ABC_TM1F"/>
    <property type="match status" value="1"/>
</dbReference>
<evidence type="ECO:0000256" key="6">
    <source>
        <dbReference type="SAM" id="Phobius"/>
    </source>
</evidence>
<dbReference type="GO" id="GO:0015421">
    <property type="term" value="F:ABC-type oligopeptide transporter activity"/>
    <property type="evidence" value="ECO:0007669"/>
    <property type="project" value="TreeGrafter"/>
</dbReference>
<dbReference type="KEGG" id="sapi:SAPIS_v1c04650"/>
<reference evidence="8 9" key="1">
    <citation type="journal article" date="2014" name="Genome Announc.">
        <title>Complete Genome Sequence of Spiroplasma apis B31T (ATCC 33834), a Bacterium Associated with May Disease of Honeybees (Apis mellifera).</title>
        <authorList>
            <person name="Ku C."/>
            <person name="Lo W.S."/>
            <person name="Chen L.L."/>
            <person name="Kuo C.H."/>
        </authorList>
    </citation>
    <scope>NUCLEOTIDE SEQUENCE [LARGE SCALE GENOMIC DNA]</scope>
    <source>
        <strain evidence="8">B31</strain>
    </source>
</reference>
<dbReference type="Proteomes" id="UP000018550">
    <property type="component" value="Chromosome"/>
</dbReference>
<gene>
    <name evidence="8" type="ORF">SAPIS_v1c04650</name>
</gene>
<comment type="similarity">
    <text evidence="2">Belongs to the ABC transporter superfamily.</text>
</comment>
<feature type="transmembrane region" description="Helical" evidence="6">
    <location>
        <begin position="153"/>
        <end position="175"/>
    </location>
</feature>
<evidence type="ECO:0000256" key="4">
    <source>
        <dbReference type="ARBA" id="ARBA00022989"/>
    </source>
</evidence>
<keyword evidence="4 6" id="KW-1133">Transmembrane helix</keyword>
<evidence type="ECO:0000256" key="3">
    <source>
        <dbReference type="ARBA" id="ARBA00022692"/>
    </source>
</evidence>
<dbReference type="InterPro" id="IPR036640">
    <property type="entry name" value="ABC1_TM_sf"/>
</dbReference>
<name>V5RKH3_SPIAP</name>